<organism evidence="2 3">
    <name type="scientific">Phyllosticta citribraziliensis</name>
    <dbReference type="NCBI Taxonomy" id="989973"/>
    <lineage>
        <taxon>Eukaryota</taxon>
        <taxon>Fungi</taxon>
        <taxon>Dikarya</taxon>
        <taxon>Ascomycota</taxon>
        <taxon>Pezizomycotina</taxon>
        <taxon>Dothideomycetes</taxon>
        <taxon>Dothideomycetes incertae sedis</taxon>
        <taxon>Botryosphaeriales</taxon>
        <taxon>Phyllostictaceae</taxon>
        <taxon>Phyllosticta</taxon>
    </lineage>
</organism>
<comment type="caution">
    <text evidence="2">The sequence shown here is derived from an EMBL/GenBank/DDBJ whole genome shotgun (WGS) entry which is preliminary data.</text>
</comment>
<feature type="region of interest" description="Disordered" evidence="1">
    <location>
        <begin position="1"/>
        <end position="51"/>
    </location>
</feature>
<feature type="compositionally biased region" description="Low complexity" evidence="1">
    <location>
        <begin position="204"/>
        <end position="215"/>
    </location>
</feature>
<accession>A0ABR1L8V0</accession>
<evidence type="ECO:0000313" key="3">
    <source>
        <dbReference type="Proteomes" id="UP001360953"/>
    </source>
</evidence>
<keyword evidence="3" id="KW-1185">Reference proteome</keyword>
<feature type="region of interest" description="Disordered" evidence="1">
    <location>
        <begin position="204"/>
        <end position="226"/>
    </location>
</feature>
<evidence type="ECO:0000256" key="1">
    <source>
        <dbReference type="SAM" id="MobiDB-lite"/>
    </source>
</evidence>
<evidence type="ECO:0000313" key="2">
    <source>
        <dbReference type="EMBL" id="KAK7531668.1"/>
    </source>
</evidence>
<reference evidence="2 3" key="1">
    <citation type="submission" date="2024-04" db="EMBL/GenBank/DDBJ databases">
        <title>Phyllosticta paracitricarpa is synonymous to the EU quarantine fungus P. citricarpa based on phylogenomic analyses.</title>
        <authorList>
            <consortium name="Lawrence Berkeley National Laboratory"/>
            <person name="Van ingen-buijs V.A."/>
            <person name="Van westerhoven A.C."/>
            <person name="Haridas S."/>
            <person name="Skiadas P."/>
            <person name="Martin F."/>
            <person name="Groenewald J.Z."/>
            <person name="Crous P.W."/>
            <person name="Seidl M.F."/>
        </authorList>
    </citation>
    <scope>NUCLEOTIDE SEQUENCE [LARGE SCALE GENOMIC DNA]</scope>
    <source>
        <strain evidence="2 3">CPC 17464</strain>
    </source>
</reference>
<proteinExistence type="predicted"/>
<dbReference type="RefSeq" id="XP_066651492.1">
    <property type="nucleotide sequence ID" value="XM_066801618.1"/>
</dbReference>
<gene>
    <name evidence="2" type="ORF">J3D65DRAFT_638362</name>
</gene>
<name>A0ABR1L8V0_9PEZI</name>
<dbReference type="Proteomes" id="UP001360953">
    <property type="component" value="Unassembled WGS sequence"/>
</dbReference>
<feature type="compositionally biased region" description="Polar residues" evidence="1">
    <location>
        <begin position="35"/>
        <end position="49"/>
    </location>
</feature>
<dbReference type="EMBL" id="JBBPEH010000012">
    <property type="protein sequence ID" value="KAK7531668.1"/>
    <property type="molecule type" value="Genomic_DNA"/>
</dbReference>
<sequence length="226" mass="25308">MRRYEYFKPPQKRWVDQSTSPNNAAARLDGENTSRHPTTNQKTSISSRTPGPVLVGKRDTIRTFANHAKVHTNRHLPAHLHVCPSRAHECSPSPSSSDHVYFAVPTSPDGRMLPVLIPPRECMLFIALPSERIAPAHPTQTTSPEAPFLYSVQANKFSWSFLLNICVRTALYTNMYQNNETNSPAIASPALFLLSLVVSRRPSKTTTSTFPTPFVGTIRQEQREVD</sequence>
<dbReference type="GeneID" id="92034524"/>
<protein>
    <submittedName>
        <fullName evidence="2">Uncharacterized protein</fullName>
    </submittedName>
</protein>